<dbReference type="AlphaFoldDB" id="A0A067KIX6"/>
<name>A0A067KIX6_JATCU</name>
<reference evidence="2 3" key="1">
    <citation type="journal article" date="2014" name="PLoS ONE">
        <title>Global Analysis of Gene Expression Profiles in Physic Nut (Jatropha curcas L.) Seedlings Exposed to Salt Stress.</title>
        <authorList>
            <person name="Zhang L."/>
            <person name="Zhang C."/>
            <person name="Wu P."/>
            <person name="Chen Y."/>
            <person name="Li M."/>
            <person name="Jiang H."/>
            <person name="Wu G."/>
        </authorList>
    </citation>
    <scope>NUCLEOTIDE SEQUENCE [LARGE SCALE GENOMIC DNA]</scope>
    <source>
        <strain evidence="3">cv. GZQX0401</strain>
        <tissue evidence="2">Young leaves</tissue>
    </source>
</reference>
<dbReference type="EMBL" id="KK914502">
    <property type="protein sequence ID" value="KDP34973.1"/>
    <property type="molecule type" value="Genomic_DNA"/>
</dbReference>
<dbReference type="PANTHER" id="PTHR33782:SF20">
    <property type="match status" value="1"/>
</dbReference>
<dbReference type="Proteomes" id="UP000027138">
    <property type="component" value="Unassembled WGS sequence"/>
</dbReference>
<gene>
    <name evidence="2" type="ORF">JCGZ_09261</name>
</gene>
<dbReference type="PANTHER" id="PTHR33782">
    <property type="entry name" value="OS01G0121600 PROTEIN"/>
    <property type="match status" value="1"/>
</dbReference>
<protein>
    <submittedName>
        <fullName evidence="2">Uncharacterized protein</fullName>
    </submittedName>
</protein>
<feature type="transmembrane region" description="Helical" evidence="1">
    <location>
        <begin position="60"/>
        <end position="87"/>
    </location>
</feature>
<dbReference type="STRING" id="180498.A0A067KIX6"/>
<keyword evidence="1" id="KW-1133">Transmembrane helix</keyword>
<keyword evidence="3" id="KW-1185">Reference proteome</keyword>
<accession>A0A067KIX6</accession>
<evidence type="ECO:0000313" key="2">
    <source>
        <dbReference type="EMBL" id="KDP34973.1"/>
    </source>
</evidence>
<proteinExistence type="predicted"/>
<sequence length="90" mass="10473">MLVLKKRIKEMKMVEANYEEEAPSNWMEWEKQYYYANYISDVCEALGILQSILINTRPSLALGIFAVLMLSLPTSILIIVLNFWSWINGL</sequence>
<keyword evidence="1" id="KW-0812">Transmembrane</keyword>
<evidence type="ECO:0000256" key="1">
    <source>
        <dbReference type="SAM" id="Phobius"/>
    </source>
</evidence>
<organism evidence="2 3">
    <name type="scientific">Jatropha curcas</name>
    <name type="common">Barbados nut</name>
    <dbReference type="NCBI Taxonomy" id="180498"/>
    <lineage>
        <taxon>Eukaryota</taxon>
        <taxon>Viridiplantae</taxon>
        <taxon>Streptophyta</taxon>
        <taxon>Embryophyta</taxon>
        <taxon>Tracheophyta</taxon>
        <taxon>Spermatophyta</taxon>
        <taxon>Magnoliopsida</taxon>
        <taxon>eudicotyledons</taxon>
        <taxon>Gunneridae</taxon>
        <taxon>Pentapetalae</taxon>
        <taxon>rosids</taxon>
        <taxon>fabids</taxon>
        <taxon>Malpighiales</taxon>
        <taxon>Euphorbiaceae</taxon>
        <taxon>Crotonoideae</taxon>
        <taxon>Jatropheae</taxon>
        <taxon>Jatropha</taxon>
    </lineage>
</organism>
<evidence type="ECO:0000313" key="3">
    <source>
        <dbReference type="Proteomes" id="UP000027138"/>
    </source>
</evidence>
<dbReference type="OrthoDB" id="672819at2759"/>
<keyword evidence="1" id="KW-0472">Membrane</keyword>